<feature type="region of interest" description="Disordered" evidence="1">
    <location>
        <begin position="1"/>
        <end position="21"/>
    </location>
</feature>
<accession>A0AAE1H9I1</accession>
<reference evidence="2" key="2">
    <citation type="journal article" date="2023" name="BMC Genomics">
        <title>Pest status, molecular evolution, and epigenetic factors derived from the genome assembly of Frankliniella fusca, a thysanopteran phytovirus vector.</title>
        <authorList>
            <person name="Catto M.A."/>
            <person name="Labadie P.E."/>
            <person name="Jacobson A.L."/>
            <person name="Kennedy G.G."/>
            <person name="Srinivasan R."/>
            <person name="Hunt B.G."/>
        </authorList>
    </citation>
    <scope>NUCLEOTIDE SEQUENCE</scope>
    <source>
        <strain evidence="2">PL_HMW_Pooled</strain>
    </source>
</reference>
<comment type="caution">
    <text evidence="2">The sequence shown here is derived from an EMBL/GenBank/DDBJ whole genome shotgun (WGS) entry which is preliminary data.</text>
</comment>
<evidence type="ECO:0000256" key="1">
    <source>
        <dbReference type="SAM" id="MobiDB-lite"/>
    </source>
</evidence>
<protein>
    <submittedName>
        <fullName evidence="2">Uncharacterized protein</fullName>
    </submittedName>
</protein>
<sequence>MRLDATRSDLTSPVACPNESSELSQEVLASVARKGGKNRPTHSRVERSVTYVKVEPMVL</sequence>
<proteinExistence type="predicted"/>
<dbReference type="EMBL" id="JAHWGI010000717">
    <property type="protein sequence ID" value="KAK3917309.1"/>
    <property type="molecule type" value="Genomic_DNA"/>
</dbReference>
<evidence type="ECO:0000313" key="2">
    <source>
        <dbReference type="EMBL" id="KAK3917309.1"/>
    </source>
</evidence>
<dbReference type="AlphaFoldDB" id="A0AAE1H9I1"/>
<gene>
    <name evidence="2" type="ORF">KUF71_006852</name>
</gene>
<evidence type="ECO:0000313" key="3">
    <source>
        <dbReference type="Proteomes" id="UP001219518"/>
    </source>
</evidence>
<keyword evidence="3" id="KW-1185">Reference proteome</keyword>
<dbReference type="Proteomes" id="UP001219518">
    <property type="component" value="Unassembled WGS sequence"/>
</dbReference>
<organism evidence="2 3">
    <name type="scientific">Frankliniella fusca</name>
    <dbReference type="NCBI Taxonomy" id="407009"/>
    <lineage>
        <taxon>Eukaryota</taxon>
        <taxon>Metazoa</taxon>
        <taxon>Ecdysozoa</taxon>
        <taxon>Arthropoda</taxon>
        <taxon>Hexapoda</taxon>
        <taxon>Insecta</taxon>
        <taxon>Pterygota</taxon>
        <taxon>Neoptera</taxon>
        <taxon>Paraneoptera</taxon>
        <taxon>Thysanoptera</taxon>
        <taxon>Terebrantia</taxon>
        <taxon>Thripoidea</taxon>
        <taxon>Thripidae</taxon>
        <taxon>Frankliniella</taxon>
    </lineage>
</organism>
<reference evidence="2" key="1">
    <citation type="submission" date="2021-07" db="EMBL/GenBank/DDBJ databases">
        <authorList>
            <person name="Catto M.A."/>
            <person name="Jacobson A."/>
            <person name="Kennedy G."/>
            <person name="Labadie P."/>
            <person name="Hunt B.G."/>
            <person name="Srinivasan R."/>
        </authorList>
    </citation>
    <scope>NUCLEOTIDE SEQUENCE</scope>
    <source>
        <strain evidence="2">PL_HMW_Pooled</strain>
        <tissue evidence="2">Head</tissue>
    </source>
</reference>
<name>A0AAE1H9I1_9NEOP</name>